<organism evidence="1 2">
    <name type="scientific">Ancylostoma ceylanicum</name>
    <dbReference type="NCBI Taxonomy" id="53326"/>
    <lineage>
        <taxon>Eukaryota</taxon>
        <taxon>Metazoa</taxon>
        <taxon>Ecdysozoa</taxon>
        <taxon>Nematoda</taxon>
        <taxon>Chromadorea</taxon>
        <taxon>Rhabditida</taxon>
        <taxon>Rhabditina</taxon>
        <taxon>Rhabditomorpha</taxon>
        <taxon>Strongyloidea</taxon>
        <taxon>Ancylostomatidae</taxon>
        <taxon>Ancylostomatinae</taxon>
        <taxon>Ancylostoma</taxon>
    </lineage>
</organism>
<evidence type="ECO:0000313" key="1">
    <source>
        <dbReference type="EMBL" id="EPB73602.1"/>
    </source>
</evidence>
<dbReference type="Proteomes" id="UP000054495">
    <property type="component" value="Unassembled WGS sequence"/>
</dbReference>
<dbReference type="Gene3D" id="3.40.33.10">
    <property type="entry name" value="CAP"/>
    <property type="match status" value="1"/>
</dbReference>
<dbReference type="EMBL" id="KE124980">
    <property type="protein sequence ID" value="EPB73602.1"/>
    <property type="molecule type" value="Genomic_DNA"/>
</dbReference>
<accession>A0A0D6M119</accession>
<evidence type="ECO:0008006" key="3">
    <source>
        <dbReference type="Google" id="ProtNLM"/>
    </source>
</evidence>
<sequence>MFVMLISISKSGIRLASLVEMSWHHTNRVGCATHACQGVKIIICKYAPPGRIIDQHIYTPGRPCQYCPGQCNTQLGLCTN</sequence>
<keyword evidence="2" id="KW-1185">Reference proteome</keyword>
<dbReference type="SUPFAM" id="SSF55797">
    <property type="entry name" value="PR-1-like"/>
    <property type="match status" value="1"/>
</dbReference>
<reference evidence="1 2" key="1">
    <citation type="submission" date="2013-05" db="EMBL/GenBank/DDBJ databases">
        <title>Draft genome of the parasitic nematode Anyclostoma ceylanicum.</title>
        <authorList>
            <person name="Mitreva M."/>
        </authorList>
    </citation>
    <scope>NUCLEOTIDE SEQUENCE [LARGE SCALE GENOMIC DNA]</scope>
</reference>
<protein>
    <recommendedName>
        <fullName evidence="3">SCP domain-containing protein</fullName>
    </recommendedName>
</protein>
<proteinExistence type="predicted"/>
<dbReference type="AlphaFoldDB" id="A0A0D6M119"/>
<evidence type="ECO:0000313" key="2">
    <source>
        <dbReference type="Proteomes" id="UP000054495"/>
    </source>
</evidence>
<gene>
    <name evidence="1" type="ORF">ANCCEY_07309</name>
</gene>
<name>A0A0D6M119_9BILA</name>
<dbReference type="InterPro" id="IPR035940">
    <property type="entry name" value="CAP_sf"/>
</dbReference>